<reference evidence="2" key="1">
    <citation type="submission" date="2020-11" db="EMBL/GenBank/DDBJ databases">
        <authorList>
            <consortium name="DOE Joint Genome Institute"/>
            <person name="Ahrendt S."/>
            <person name="Riley R."/>
            <person name="Andreopoulos W."/>
            <person name="Labutti K."/>
            <person name="Pangilinan J."/>
            <person name="Ruiz-Duenas F.J."/>
            <person name="Barrasa J.M."/>
            <person name="Sanchez-Garcia M."/>
            <person name="Camarero S."/>
            <person name="Miyauchi S."/>
            <person name="Serrano A."/>
            <person name="Linde D."/>
            <person name="Babiker R."/>
            <person name="Drula E."/>
            <person name="Ayuso-Fernandez I."/>
            <person name="Pacheco R."/>
            <person name="Padilla G."/>
            <person name="Ferreira P."/>
            <person name="Barriuso J."/>
            <person name="Kellner H."/>
            <person name="Castanera R."/>
            <person name="Alfaro M."/>
            <person name="Ramirez L."/>
            <person name="Pisabarro A.G."/>
            <person name="Kuo A."/>
            <person name="Tritt A."/>
            <person name="Lipzen A."/>
            <person name="He G."/>
            <person name="Yan M."/>
            <person name="Ng V."/>
            <person name="Cullen D."/>
            <person name="Martin F."/>
            <person name="Rosso M.-N."/>
            <person name="Henrissat B."/>
            <person name="Hibbett D."/>
            <person name="Martinez A.T."/>
            <person name="Grigoriev I.V."/>
        </authorList>
    </citation>
    <scope>NUCLEOTIDE SEQUENCE</scope>
    <source>
        <strain evidence="2">MF-IS2</strain>
    </source>
</reference>
<comment type="caution">
    <text evidence="2">The sequence shown here is derived from an EMBL/GenBank/DDBJ whole genome shotgun (WGS) entry which is preliminary data.</text>
</comment>
<evidence type="ECO:0000313" key="2">
    <source>
        <dbReference type="EMBL" id="KAF9444834.1"/>
    </source>
</evidence>
<sequence>MSAGGFDATHPAPTYQRYEPRRSSGTFTAPNYNRSFNHPPRRRTPSPGASRRFSYDSYTPNRVDPLYRNEHSNPYRPNIYRPDYPATNFWERSPTPDSYSYTPRSQDSDTRDRANTWHAPVKSQSSWQDRKPIPSSPVRDRPRRDDTMATRIFEPSDSWKRDHNDRPGRSDGASLVDRHPPNRRENTDISPDRPPRTGRGFPPPTSADRYRPLQEPFRDTRSDYDSYRPPYDDPWSKPTPHEPISAPIHRRAPSGSYQKRGQLGIGASGPSASPKMFHRFPGRRNRGFSQSFNQDRSSYSNDHMHYGGELSHMDYADHGDEDAYRPRTPPSRPSSRSSIASTVPSEKQDTSSYSTVAVIQGQMASSQDTLETSKPSMDLPKSPVNRASSPYPSGPQSLDDAKPVAPAEDDTEDVCPVPFRAGSKEDDITEEAEVNEILSQSKLVDRVVWFYFVISCNRSITDGSSS</sequence>
<name>A0A9P6C0Q7_9AGAR</name>
<feature type="compositionally biased region" description="Basic and acidic residues" evidence="1">
    <location>
        <begin position="157"/>
        <end position="169"/>
    </location>
</feature>
<evidence type="ECO:0000256" key="1">
    <source>
        <dbReference type="SAM" id="MobiDB-lite"/>
    </source>
</evidence>
<feature type="compositionally biased region" description="Basic and acidic residues" evidence="1">
    <location>
        <begin position="176"/>
        <end position="195"/>
    </location>
</feature>
<feature type="region of interest" description="Disordered" evidence="1">
    <location>
        <begin position="1"/>
        <end position="427"/>
    </location>
</feature>
<protein>
    <submittedName>
        <fullName evidence="2">Uncharacterized protein</fullName>
    </submittedName>
</protein>
<feature type="compositionally biased region" description="Polar residues" evidence="1">
    <location>
        <begin position="385"/>
        <end position="396"/>
    </location>
</feature>
<accession>A0A9P6C0Q7</accession>
<feature type="compositionally biased region" description="Basic and acidic residues" evidence="1">
    <location>
        <begin position="106"/>
        <end position="115"/>
    </location>
</feature>
<feature type="compositionally biased region" description="Basic residues" evidence="1">
    <location>
        <begin position="276"/>
        <end position="286"/>
    </location>
</feature>
<feature type="compositionally biased region" description="Basic and acidic residues" evidence="1">
    <location>
        <begin position="208"/>
        <end position="235"/>
    </location>
</feature>
<dbReference type="Proteomes" id="UP000807342">
    <property type="component" value="Unassembled WGS sequence"/>
</dbReference>
<dbReference type="EMBL" id="MU151344">
    <property type="protein sequence ID" value="KAF9444834.1"/>
    <property type="molecule type" value="Genomic_DNA"/>
</dbReference>
<dbReference type="OrthoDB" id="3040712at2759"/>
<feature type="compositionally biased region" description="Basic and acidic residues" evidence="1">
    <location>
        <begin position="302"/>
        <end position="325"/>
    </location>
</feature>
<feature type="compositionally biased region" description="Polar residues" evidence="1">
    <location>
        <begin position="95"/>
        <end position="105"/>
    </location>
</feature>
<evidence type="ECO:0000313" key="3">
    <source>
        <dbReference type="Proteomes" id="UP000807342"/>
    </source>
</evidence>
<dbReference type="AlphaFoldDB" id="A0A9P6C0Q7"/>
<feature type="compositionally biased region" description="Polar residues" evidence="1">
    <location>
        <begin position="287"/>
        <end position="301"/>
    </location>
</feature>
<organism evidence="2 3">
    <name type="scientific">Macrolepiota fuliginosa MF-IS2</name>
    <dbReference type="NCBI Taxonomy" id="1400762"/>
    <lineage>
        <taxon>Eukaryota</taxon>
        <taxon>Fungi</taxon>
        <taxon>Dikarya</taxon>
        <taxon>Basidiomycota</taxon>
        <taxon>Agaricomycotina</taxon>
        <taxon>Agaricomycetes</taxon>
        <taxon>Agaricomycetidae</taxon>
        <taxon>Agaricales</taxon>
        <taxon>Agaricineae</taxon>
        <taxon>Agaricaceae</taxon>
        <taxon>Macrolepiota</taxon>
    </lineage>
</organism>
<keyword evidence="3" id="KW-1185">Reference proteome</keyword>
<feature type="compositionally biased region" description="Basic and acidic residues" evidence="1">
    <location>
        <begin position="128"/>
        <end position="148"/>
    </location>
</feature>
<proteinExistence type="predicted"/>
<feature type="compositionally biased region" description="Polar residues" evidence="1">
    <location>
        <begin position="23"/>
        <end position="36"/>
    </location>
</feature>
<feature type="compositionally biased region" description="Polar residues" evidence="1">
    <location>
        <begin position="339"/>
        <end position="375"/>
    </location>
</feature>
<gene>
    <name evidence="2" type="ORF">P691DRAFT_304903</name>
</gene>